<dbReference type="AlphaFoldDB" id="A0A318S897"/>
<evidence type="ECO:0000313" key="2">
    <source>
        <dbReference type="EMBL" id="PYE54244.1"/>
    </source>
</evidence>
<gene>
    <name evidence="2" type="ORF">DES52_106210</name>
</gene>
<name>A0A318S897_9DEIO</name>
<accession>A0A318S897</accession>
<dbReference type="EMBL" id="QJSX01000006">
    <property type="protein sequence ID" value="PYE54244.1"/>
    <property type="molecule type" value="Genomic_DNA"/>
</dbReference>
<evidence type="ECO:0000313" key="3">
    <source>
        <dbReference type="Proteomes" id="UP000248326"/>
    </source>
</evidence>
<organism evidence="2 3">
    <name type="scientific">Deinococcus yavapaiensis KR-236</name>
    <dbReference type="NCBI Taxonomy" id="694435"/>
    <lineage>
        <taxon>Bacteria</taxon>
        <taxon>Thermotogati</taxon>
        <taxon>Deinococcota</taxon>
        <taxon>Deinococci</taxon>
        <taxon>Deinococcales</taxon>
        <taxon>Deinococcaceae</taxon>
        <taxon>Deinococcus</taxon>
    </lineage>
</organism>
<dbReference type="Proteomes" id="UP000248326">
    <property type="component" value="Unassembled WGS sequence"/>
</dbReference>
<comment type="caution">
    <text evidence="2">The sequence shown here is derived from an EMBL/GenBank/DDBJ whole genome shotgun (WGS) entry which is preliminary data.</text>
</comment>
<dbReference type="PROSITE" id="PS51257">
    <property type="entry name" value="PROKAR_LIPOPROTEIN"/>
    <property type="match status" value="1"/>
</dbReference>
<feature type="region of interest" description="Disordered" evidence="1">
    <location>
        <begin position="157"/>
        <end position="180"/>
    </location>
</feature>
<protein>
    <submittedName>
        <fullName evidence="2">Uncharacterized protein DUF3105</fullName>
    </submittedName>
</protein>
<sequence length="180" mass="19558">MPAAGRASLHFVNLKRFVTGLALTLPLVLSACGSRDIQGVKTFDFKSGEHKAGPISYPETPPAGGPHNPTWQNCGVYDRPIYDFLAVHALEHGAVWIAYRPDLASEDVDRLRTLVDGRLKTLLAPYPGLKSPVVITAWNNQLAVDSASDERLKAFLDKYEDGPQTPERGAACTNGSSETR</sequence>
<proteinExistence type="predicted"/>
<dbReference type="InterPro" id="IPR021454">
    <property type="entry name" value="DUF3105"/>
</dbReference>
<reference evidence="2 3" key="1">
    <citation type="submission" date="2018-06" db="EMBL/GenBank/DDBJ databases">
        <title>Genomic Encyclopedia of Type Strains, Phase IV (KMG-IV): sequencing the most valuable type-strain genomes for metagenomic binning, comparative biology and taxonomic classification.</title>
        <authorList>
            <person name="Goeker M."/>
        </authorList>
    </citation>
    <scope>NUCLEOTIDE SEQUENCE [LARGE SCALE GENOMIC DNA]</scope>
    <source>
        <strain evidence="2 3">DSM 18048</strain>
    </source>
</reference>
<keyword evidence="3" id="KW-1185">Reference proteome</keyword>
<dbReference type="Pfam" id="PF11303">
    <property type="entry name" value="DUF3105"/>
    <property type="match status" value="1"/>
</dbReference>
<evidence type="ECO:0000256" key="1">
    <source>
        <dbReference type="SAM" id="MobiDB-lite"/>
    </source>
</evidence>